<dbReference type="Pfam" id="PF13505">
    <property type="entry name" value="OMP_b-brl"/>
    <property type="match status" value="1"/>
</dbReference>
<feature type="domain" description="Outer membrane protein beta-barrel" evidence="2">
    <location>
        <begin position="26"/>
        <end position="212"/>
    </location>
</feature>
<organism evidence="3 4">
    <name type="scientific">Photobacterium sanguinicancri</name>
    <dbReference type="NCBI Taxonomy" id="875932"/>
    <lineage>
        <taxon>Bacteria</taxon>
        <taxon>Pseudomonadati</taxon>
        <taxon>Pseudomonadota</taxon>
        <taxon>Gammaproteobacteria</taxon>
        <taxon>Vibrionales</taxon>
        <taxon>Vibrionaceae</taxon>
        <taxon>Photobacterium</taxon>
    </lineage>
</organism>
<evidence type="ECO:0000313" key="4">
    <source>
        <dbReference type="Proteomes" id="UP000215999"/>
    </source>
</evidence>
<dbReference type="Gene3D" id="2.40.160.20">
    <property type="match status" value="1"/>
</dbReference>
<dbReference type="RefSeq" id="WP_094958710.1">
    <property type="nucleotide sequence ID" value="NZ_NOIF01000241.1"/>
</dbReference>
<protein>
    <recommendedName>
        <fullName evidence="2">Outer membrane protein beta-barrel domain-containing protein</fullName>
    </recommendedName>
</protein>
<dbReference type="InterPro" id="IPR027385">
    <property type="entry name" value="Beta-barrel_OMP"/>
</dbReference>
<evidence type="ECO:0000313" key="3">
    <source>
        <dbReference type="EMBL" id="OZS41736.1"/>
    </source>
</evidence>
<gene>
    <name evidence="3" type="ORF">ASV53_22130</name>
</gene>
<accession>A0ABX4FSC2</accession>
<evidence type="ECO:0000256" key="1">
    <source>
        <dbReference type="ARBA" id="ARBA00022729"/>
    </source>
</evidence>
<proteinExistence type="predicted"/>
<dbReference type="SUPFAM" id="SSF56925">
    <property type="entry name" value="OMPA-like"/>
    <property type="match status" value="1"/>
</dbReference>
<name>A0ABX4FSC2_9GAMM</name>
<evidence type="ECO:0000259" key="2">
    <source>
        <dbReference type="Pfam" id="PF13505"/>
    </source>
</evidence>
<comment type="caution">
    <text evidence="3">The sequence shown here is derived from an EMBL/GenBank/DDBJ whole genome shotgun (WGS) entry which is preliminary data.</text>
</comment>
<dbReference type="Proteomes" id="UP000215999">
    <property type="component" value="Unassembled WGS sequence"/>
</dbReference>
<dbReference type="EMBL" id="NOIF01000241">
    <property type="protein sequence ID" value="OZS41736.1"/>
    <property type="molecule type" value="Genomic_DNA"/>
</dbReference>
<keyword evidence="4" id="KW-1185">Reference proteome</keyword>
<dbReference type="InterPro" id="IPR011250">
    <property type="entry name" value="OMP/PagP_B-barrel"/>
</dbReference>
<sequence length="227" mass="25816">MLTIYMMCIPNTEKQRYVMTKTIKIIFLALLFSSYHAHASMYIGSKLGFSEIDSNQELNADQSSESPSEDADIYGGFGIDIGWVSDMNRYRIFYTFEQFDSETERLNSADKVVMKTSDSISQHLLNAEYLFLSQRNWNPYVGIHAGFHQRETIDSSNDFNSFTSSGLTYGAQTGIVGRIGRHFSLDFGMRLSVINSSMNNKNNQANNTFNVTNSMLTVVYFGANYRF</sequence>
<reference evidence="3 4" key="1">
    <citation type="journal article" date="2016" name="Antonie Van Leeuwenhoek">
        <title>Photobacterium sanguinicancri sp. nov. isolated from marine animals.</title>
        <authorList>
            <person name="Gomez-Gil B."/>
            <person name="Roque A."/>
            <person name="Rotllant G."/>
            <person name="Romalde J.L."/>
            <person name="Doce A."/>
            <person name="Eggermont M."/>
            <person name="Defoirdt T."/>
        </authorList>
    </citation>
    <scope>NUCLEOTIDE SEQUENCE [LARGE SCALE GENOMIC DNA]</scope>
    <source>
        <strain evidence="3 4">CAIM 1827</strain>
    </source>
</reference>
<keyword evidence="1" id="KW-0732">Signal</keyword>